<keyword evidence="1" id="KW-0732">Signal</keyword>
<evidence type="ECO:0008006" key="4">
    <source>
        <dbReference type="Google" id="ProtNLM"/>
    </source>
</evidence>
<organism evidence="2 3">
    <name type="scientific">Mucilaginibacter gossypii</name>
    <dbReference type="NCBI Taxonomy" id="551996"/>
    <lineage>
        <taxon>Bacteria</taxon>
        <taxon>Pseudomonadati</taxon>
        <taxon>Bacteroidota</taxon>
        <taxon>Sphingobacteriia</taxon>
        <taxon>Sphingobacteriales</taxon>
        <taxon>Sphingobacteriaceae</taxon>
        <taxon>Mucilaginibacter</taxon>
    </lineage>
</organism>
<dbReference type="InterPro" id="IPR013785">
    <property type="entry name" value="Aldolase_TIM"/>
</dbReference>
<evidence type="ECO:0000313" key="3">
    <source>
        <dbReference type="Proteomes" id="UP000199705"/>
    </source>
</evidence>
<feature type="chain" id="PRO_5011678197" description="Enterotoxin" evidence="1">
    <location>
        <begin position="20"/>
        <end position="672"/>
    </location>
</feature>
<dbReference type="InterPro" id="IPR017853">
    <property type="entry name" value="GH"/>
</dbReference>
<dbReference type="RefSeq" id="WP_091163340.1">
    <property type="nucleotide sequence ID" value="NZ_FNCG01000002.1"/>
</dbReference>
<protein>
    <recommendedName>
        <fullName evidence="4">Enterotoxin</fullName>
    </recommendedName>
</protein>
<keyword evidence="3" id="KW-1185">Reference proteome</keyword>
<dbReference type="Proteomes" id="UP000199705">
    <property type="component" value="Unassembled WGS sequence"/>
</dbReference>
<dbReference type="SUPFAM" id="SSF51445">
    <property type="entry name" value="(Trans)glycosidases"/>
    <property type="match status" value="1"/>
</dbReference>
<accession>A0A1G7S6W4</accession>
<gene>
    <name evidence="2" type="ORF">SAMN05192573_102471</name>
</gene>
<reference evidence="3" key="1">
    <citation type="submission" date="2016-10" db="EMBL/GenBank/DDBJ databases">
        <authorList>
            <person name="Varghese N."/>
            <person name="Submissions S."/>
        </authorList>
    </citation>
    <scope>NUCLEOTIDE SEQUENCE [LARGE SCALE GENOMIC DNA]</scope>
    <source>
        <strain evidence="3">Gh-67</strain>
    </source>
</reference>
<dbReference type="EMBL" id="FNCG01000002">
    <property type="protein sequence ID" value="SDG18723.1"/>
    <property type="molecule type" value="Genomic_DNA"/>
</dbReference>
<feature type="signal peptide" evidence="1">
    <location>
        <begin position="1"/>
        <end position="19"/>
    </location>
</feature>
<sequence length="672" mass="75418">MLKRLLFLICIGLTSVTKAQDVFLSGVKPGKAFVFSTKGALVLKNNCLSVKWLAGKSIIAINESAVQNKKQINLKGSPLFGLEFKDGTVINSADFQLSTTPKIVQIKGDPEAVKFSEKEDGVKILAEFLNVKYGIRVKWEAILKDNSNYIRQVFGVFALKDSLKIRKLNLINFPAEMGIKLLGVVDGSPMVSDDFFFACESPISKCNNQNGRISSYIERQEPTLNFEASTVWGIAPKSQLRRGFLYYLERERAAPYRQMLHYNSWYDLSWADRKLTEAGCLDRIQAFGDSLTAKRHISLNAFLFDDGWDDNQTLWQISQKNFPAGFDNIKALADKYGASLGVWMSPWGGYEQAKEQRLQYGRSQNPPFETNLHGFSLSGPVYSSRFKSTAAKFVTSDGISMFKFDGVGAGDQSTGATVEYQTDMESLLNLVTGLRKVKPDLYFSLTIGTWPSPFWLKYGDVIWRNGWDTNTQGQGNGRQQWLNYRDGQAYKNIVMRAPLYPLSSLMYHGICIADNGAPAKFDMDDKDISDEIWSFFGSGTSLQELYINPHKLNEANWNCLAAAIKWSRENADIMPDVHWVGGDPSKGDVYGFAAWSPQKAVLTLRNPSNTAKTYLVNTREVFELPSNSTPDYIFYNAKVNSKETKSYVFKGAVHAVKLEPFEVMVLNAVPVK</sequence>
<dbReference type="AlphaFoldDB" id="A0A1G7S6W4"/>
<evidence type="ECO:0000313" key="2">
    <source>
        <dbReference type="EMBL" id="SDG18723.1"/>
    </source>
</evidence>
<evidence type="ECO:0000256" key="1">
    <source>
        <dbReference type="SAM" id="SignalP"/>
    </source>
</evidence>
<proteinExistence type="predicted"/>
<dbReference type="STRING" id="551996.SAMN05192573_102471"/>
<name>A0A1G7S6W4_9SPHI</name>
<dbReference type="Gene3D" id="3.20.20.70">
    <property type="entry name" value="Aldolase class I"/>
    <property type="match status" value="1"/>
</dbReference>